<proteinExistence type="predicted"/>
<gene>
    <name evidence="1" type="ORF">EGYM00163_LOCUS28653</name>
</gene>
<organism evidence="1">
    <name type="scientific">Eutreptiella gymnastica</name>
    <dbReference type="NCBI Taxonomy" id="73025"/>
    <lineage>
        <taxon>Eukaryota</taxon>
        <taxon>Discoba</taxon>
        <taxon>Euglenozoa</taxon>
        <taxon>Euglenida</taxon>
        <taxon>Spirocuta</taxon>
        <taxon>Euglenophyceae</taxon>
        <taxon>Eutreptiales</taxon>
        <taxon>Eutreptiaceae</taxon>
        <taxon>Eutreptiella</taxon>
    </lineage>
</organism>
<reference evidence="1" key="1">
    <citation type="submission" date="2021-01" db="EMBL/GenBank/DDBJ databases">
        <authorList>
            <person name="Corre E."/>
            <person name="Pelletier E."/>
            <person name="Niang G."/>
            <person name="Scheremetjew M."/>
            <person name="Finn R."/>
            <person name="Kale V."/>
            <person name="Holt S."/>
            <person name="Cochrane G."/>
            <person name="Meng A."/>
            <person name="Brown T."/>
            <person name="Cohen L."/>
        </authorList>
    </citation>
    <scope>NUCLEOTIDE SEQUENCE</scope>
    <source>
        <strain evidence="1">CCMP1594</strain>
    </source>
</reference>
<dbReference type="SUPFAM" id="SSF56399">
    <property type="entry name" value="ADP-ribosylation"/>
    <property type="match status" value="1"/>
</dbReference>
<dbReference type="EMBL" id="HBJA01082029">
    <property type="protein sequence ID" value="CAE0817487.1"/>
    <property type="molecule type" value="Transcribed_RNA"/>
</dbReference>
<evidence type="ECO:0000313" key="1">
    <source>
        <dbReference type="EMBL" id="CAE0817487.1"/>
    </source>
</evidence>
<sequence>MGLPPAGDAPASGTLYVVCARGAARVGEFGPFPEDNEVVLPPRRPFRVVRLDALRDWGFVHPELVFSRPAELLHWPVEGALPQGQPHAPLGADEGGCALVVYLQECP</sequence>
<name>A0A7S4FWG1_9EUGL</name>
<protein>
    <submittedName>
        <fullName evidence="1">Uncharacterized protein</fullName>
    </submittedName>
</protein>
<dbReference type="AlphaFoldDB" id="A0A7S4FWG1"/>
<accession>A0A7S4FWG1</accession>